<name>A0A2P6VN68_9CHLO</name>
<dbReference type="OrthoDB" id="2735536at2759"/>
<sequence>MAQVLDQFSAYAAPMAPSARREAPARNRLAGRLAVVGGASGIVGSGISRQLLMEGAKVVALLRREDQKAGLLRECQGAPVENLFPVVVEDVSKEEQVAAFVRDVVAAHGPIDHAVSCFGAWWSGGVLTEQSYDEFSQVIANFAGSHFVFSKYVLPQMSQSPTSSFLYITGGVGKRVLSADSGLATVGGAALYGVVRAAQAQYQGAAPRINEMRIYALVTRHGETPRYDSHFVQGLHAHSNRKVGNLAAEQLLTAVADELMEVTSERLDGVMLMVGD</sequence>
<reference evidence="3 4" key="1">
    <citation type="journal article" date="2018" name="Plant J.">
        <title>Genome sequences of Chlorella sorokiniana UTEX 1602 and Micractinium conductrix SAG 241.80: implications to maltose excretion by a green alga.</title>
        <authorList>
            <person name="Arriola M.B."/>
            <person name="Velmurugan N."/>
            <person name="Zhang Y."/>
            <person name="Plunkett M.H."/>
            <person name="Hondzo H."/>
            <person name="Barney B.M."/>
        </authorList>
    </citation>
    <scope>NUCLEOTIDE SEQUENCE [LARGE SCALE GENOMIC DNA]</scope>
    <source>
        <strain evidence="3 4">SAG 241.80</strain>
    </source>
</reference>
<gene>
    <name evidence="3" type="ORF">C2E20_1376</name>
</gene>
<dbReference type="InterPro" id="IPR036291">
    <property type="entry name" value="NAD(P)-bd_dom_sf"/>
</dbReference>
<evidence type="ECO:0000256" key="1">
    <source>
        <dbReference type="ARBA" id="ARBA00006484"/>
    </source>
</evidence>
<keyword evidence="2" id="KW-0560">Oxidoreductase</keyword>
<dbReference type="Proteomes" id="UP000239649">
    <property type="component" value="Unassembled WGS sequence"/>
</dbReference>
<dbReference type="STRING" id="554055.A0A2P6VN68"/>
<dbReference type="InterPro" id="IPR002347">
    <property type="entry name" value="SDR_fam"/>
</dbReference>
<comment type="caution">
    <text evidence="3">The sequence shown here is derived from an EMBL/GenBank/DDBJ whole genome shotgun (WGS) entry which is preliminary data.</text>
</comment>
<dbReference type="GO" id="GO:0016491">
    <property type="term" value="F:oxidoreductase activity"/>
    <property type="evidence" value="ECO:0007669"/>
    <property type="project" value="UniProtKB-KW"/>
</dbReference>
<organism evidence="3 4">
    <name type="scientific">Micractinium conductrix</name>
    <dbReference type="NCBI Taxonomy" id="554055"/>
    <lineage>
        <taxon>Eukaryota</taxon>
        <taxon>Viridiplantae</taxon>
        <taxon>Chlorophyta</taxon>
        <taxon>core chlorophytes</taxon>
        <taxon>Trebouxiophyceae</taxon>
        <taxon>Chlorellales</taxon>
        <taxon>Chlorellaceae</taxon>
        <taxon>Chlorella clade</taxon>
        <taxon>Micractinium</taxon>
    </lineage>
</organism>
<keyword evidence="4" id="KW-1185">Reference proteome</keyword>
<comment type="similarity">
    <text evidence="1">Belongs to the short-chain dehydrogenases/reductases (SDR) family.</text>
</comment>
<dbReference type="Pfam" id="PF13561">
    <property type="entry name" value="adh_short_C2"/>
    <property type="match status" value="1"/>
</dbReference>
<protein>
    <submittedName>
        <fullName evidence="3">Peroxisomal trans-2-enoyl-reductase-like</fullName>
    </submittedName>
</protein>
<dbReference type="Gene3D" id="3.40.50.720">
    <property type="entry name" value="NAD(P)-binding Rossmann-like Domain"/>
    <property type="match status" value="1"/>
</dbReference>
<dbReference type="PANTHER" id="PTHR43669">
    <property type="entry name" value="5-KETO-D-GLUCONATE 5-REDUCTASE"/>
    <property type="match status" value="1"/>
</dbReference>
<dbReference type="SUPFAM" id="SSF51735">
    <property type="entry name" value="NAD(P)-binding Rossmann-fold domains"/>
    <property type="match status" value="1"/>
</dbReference>
<dbReference type="PANTHER" id="PTHR43669:SF3">
    <property type="entry name" value="ALCOHOL DEHYDROGENASE, PUTATIVE (AFU_ORTHOLOGUE AFUA_3G03445)-RELATED"/>
    <property type="match status" value="1"/>
</dbReference>
<evidence type="ECO:0000313" key="4">
    <source>
        <dbReference type="Proteomes" id="UP000239649"/>
    </source>
</evidence>
<dbReference type="EMBL" id="LHPF02000002">
    <property type="protein sequence ID" value="PSC75546.1"/>
    <property type="molecule type" value="Genomic_DNA"/>
</dbReference>
<evidence type="ECO:0000256" key="2">
    <source>
        <dbReference type="ARBA" id="ARBA00023002"/>
    </source>
</evidence>
<dbReference type="CDD" id="cd05233">
    <property type="entry name" value="SDR_c"/>
    <property type="match status" value="1"/>
</dbReference>
<proteinExistence type="inferred from homology"/>
<accession>A0A2P6VN68</accession>
<evidence type="ECO:0000313" key="3">
    <source>
        <dbReference type="EMBL" id="PSC75546.1"/>
    </source>
</evidence>
<dbReference type="AlphaFoldDB" id="A0A2P6VN68"/>